<evidence type="ECO:0000313" key="4">
    <source>
        <dbReference type="EMBL" id="ATW27917.1"/>
    </source>
</evidence>
<organism evidence="4 5">
    <name type="scientific">Formimonas warabiya</name>
    <dbReference type="NCBI Taxonomy" id="1761012"/>
    <lineage>
        <taxon>Bacteria</taxon>
        <taxon>Bacillati</taxon>
        <taxon>Bacillota</taxon>
        <taxon>Clostridia</taxon>
        <taxon>Eubacteriales</taxon>
        <taxon>Peptococcaceae</taxon>
        <taxon>Candidatus Formimonas</taxon>
    </lineage>
</organism>
<evidence type="ECO:0000256" key="2">
    <source>
        <dbReference type="ARBA" id="ARBA00022603"/>
    </source>
</evidence>
<dbReference type="OrthoDB" id="5418352at2"/>
<evidence type="ECO:0000256" key="1">
    <source>
        <dbReference type="ARBA" id="ARBA00007137"/>
    </source>
</evidence>
<keyword evidence="3" id="KW-0808">Transferase</keyword>
<comment type="similarity">
    <text evidence="1">Belongs to the trimethylamine methyltransferase family.</text>
</comment>
<sequence>MVKADTKFFQILPDQEIDQIHQASLYILENFGVRVDDPQLRNELYTRGCEIERDRVKFKGDLIRQVIDNVTREITFTGRSGKKSEVKPGHVIAHSTGGIPAMLDGETGRKRNARLSDFIQAMRLVDHLDQLDMPCALLYPEDVPAQISQIRQLEHMLKYSTKPIYGPGVSSAGEAKYIVELFRVFAGTGASLTENPIGLVGISPESPLYFPQEITDTMKFIIAAGIPTVILSAPVAGISGPLTIAGGIAQMNAEILAFAAIAYFINPQTPLIYGSRLNYPNMKNGTSIWGLPEVGIGNVAVAQLARRYGFLTDVYGLSCTSCTFDNQTGYEKAINAILPLIAGAHMFSGFGSMANLIVASYEQLVIDNETFAMLRKVKRGMEVNPDTLALDVISSVLHGGTFLEQEHTVRHLRAGEIFMPKLGFDHAWSEWEATGKKDIRIKAREAVKEILVNDRFEPLPGEIEKEIDKIVQHAFQELVTR</sequence>
<protein>
    <recommendedName>
        <fullName evidence="6">Methyltransferase</fullName>
    </recommendedName>
</protein>
<evidence type="ECO:0008006" key="6">
    <source>
        <dbReference type="Google" id="ProtNLM"/>
    </source>
</evidence>
<dbReference type="Gene3D" id="3.20.20.480">
    <property type="entry name" value="Trimethylamine methyltransferase-like"/>
    <property type="match status" value="1"/>
</dbReference>
<dbReference type="GO" id="GO:0032259">
    <property type="term" value="P:methylation"/>
    <property type="evidence" value="ECO:0007669"/>
    <property type="project" value="UniProtKB-KW"/>
</dbReference>
<dbReference type="InterPro" id="IPR010426">
    <property type="entry name" value="MTTB_MeTrfase"/>
</dbReference>
<gene>
    <name evidence="4" type="ORF">DCMF_27005</name>
</gene>
<dbReference type="AlphaFoldDB" id="A0A3G1KZT0"/>
<reference evidence="4 5" key="1">
    <citation type="submission" date="2016-10" db="EMBL/GenBank/DDBJ databases">
        <title>Complete Genome Sequence of Peptococcaceae strain DCMF.</title>
        <authorList>
            <person name="Edwards R.J."/>
            <person name="Holland S.I."/>
            <person name="Deshpande N.P."/>
            <person name="Wong Y.K."/>
            <person name="Ertan H."/>
            <person name="Manefield M."/>
            <person name="Russell T.L."/>
            <person name="Lee M.J."/>
        </authorList>
    </citation>
    <scope>NUCLEOTIDE SEQUENCE [LARGE SCALE GENOMIC DNA]</scope>
    <source>
        <strain evidence="4 5">DCMF</strain>
    </source>
</reference>
<dbReference type="EMBL" id="CP017634">
    <property type="protein sequence ID" value="ATW27917.1"/>
    <property type="molecule type" value="Genomic_DNA"/>
</dbReference>
<accession>A0A3G1KZT0</accession>
<proteinExistence type="inferred from homology"/>
<dbReference type="KEGG" id="fwa:DCMF_27005"/>
<keyword evidence="2" id="KW-0489">Methyltransferase</keyword>
<evidence type="ECO:0000256" key="3">
    <source>
        <dbReference type="ARBA" id="ARBA00022679"/>
    </source>
</evidence>
<evidence type="ECO:0000313" key="5">
    <source>
        <dbReference type="Proteomes" id="UP000323521"/>
    </source>
</evidence>
<name>A0A3G1KZT0_FORW1</name>
<dbReference type="Pfam" id="PF06253">
    <property type="entry name" value="MTTB"/>
    <property type="match status" value="1"/>
</dbReference>
<dbReference type="GO" id="GO:0015948">
    <property type="term" value="P:methanogenesis"/>
    <property type="evidence" value="ECO:0007669"/>
    <property type="project" value="InterPro"/>
</dbReference>
<dbReference type="GO" id="GO:0008168">
    <property type="term" value="F:methyltransferase activity"/>
    <property type="evidence" value="ECO:0007669"/>
    <property type="project" value="UniProtKB-KW"/>
</dbReference>
<dbReference type="InterPro" id="IPR038601">
    <property type="entry name" value="MttB-like_sf"/>
</dbReference>
<dbReference type="Proteomes" id="UP000323521">
    <property type="component" value="Chromosome"/>
</dbReference>
<keyword evidence="5" id="KW-1185">Reference proteome</keyword>
<dbReference type="RefSeq" id="WP_148137309.1">
    <property type="nucleotide sequence ID" value="NZ_CP017634.1"/>
</dbReference>